<accession>A0ABY6UML0</accession>
<reference evidence="1 2" key="1">
    <citation type="submission" date="2019-06" db="EMBL/GenBank/DDBJ databases">
        <authorList>
            <person name="Broberg M."/>
        </authorList>
    </citation>
    <scope>NUCLEOTIDE SEQUENCE [LARGE SCALE GENOMIC DNA]</scope>
</reference>
<sequence length="142" mass="15283">MQDHGPHPHNLSPLEEVECVLVELHLLPIDPRLDSPERTDRPAGELDARCDLLLRLVGHQVNDVEMQAADVLEGGLDEVNVAWDVAGHGVVREFGLAGAREALFHGVGVYGSDVGGVEGREVLHGGGWLWRGCWWGEGDGGG</sequence>
<evidence type="ECO:0000313" key="2">
    <source>
        <dbReference type="Proteomes" id="UP000766486"/>
    </source>
</evidence>
<dbReference type="Proteomes" id="UP000766486">
    <property type="component" value="Unassembled WGS sequence"/>
</dbReference>
<organism evidence="1 2">
    <name type="scientific">Bionectria ochroleuca</name>
    <name type="common">Gliocladium roseum</name>
    <dbReference type="NCBI Taxonomy" id="29856"/>
    <lineage>
        <taxon>Eukaryota</taxon>
        <taxon>Fungi</taxon>
        <taxon>Dikarya</taxon>
        <taxon>Ascomycota</taxon>
        <taxon>Pezizomycotina</taxon>
        <taxon>Sordariomycetes</taxon>
        <taxon>Hypocreomycetidae</taxon>
        <taxon>Hypocreales</taxon>
        <taxon>Bionectriaceae</taxon>
        <taxon>Clonostachys</taxon>
    </lineage>
</organism>
<gene>
    <name evidence="1" type="ORF">CLO192961_LOCUS300570</name>
</gene>
<dbReference type="EMBL" id="CABFNS010000830">
    <property type="protein sequence ID" value="VUC31260.1"/>
    <property type="molecule type" value="Genomic_DNA"/>
</dbReference>
<proteinExistence type="predicted"/>
<comment type="caution">
    <text evidence="1">The sequence shown here is derived from an EMBL/GenBank/DDBJ whole genome shotgun (WGS) entry which is preliminary data.</text>
</comment>
<protein>
    <submittedName>
        <fullName evidence="1">Uncharacterized protein</fullName>
    </submittedName>
</protein>
<keyword evidence="2" id="KW-1185">Reference proteome</keyword>
<name>A0ABY6UML0_BIOOC</name>
<evidence type="ECO:0000313" key="1">
    <source>
        <dbReference type="EMBL" id="VUC31260.1"/>
    </source>
</evidence>